<evidence type="ECO:0000313" key="1">
    <source>
        <dbReference type="EMBL" id="KRZ14756.1"/>
    </source>
</evidence>
<dbReference type="OrthoDB" id="6765568at2759"/>
<dbReference type="AlphaFoldDB" id="A0A0V1HX16"/>
<reference evidence="1 2" key="1">
    <citation type="submission" date="2015-01" db="EMBL/GenBank/DDBJ databases">
        <title>Evolution of Trichinella species and genotypes.</title>
        <authorList>
            <person name="Korhonen P.K."/>
            <person name="Edoardo P."/>
            <person name="Giuseppe L.R."/>
            <person name="Gasser R.B."/>
        </authorList>
    </citation>
    <scope>NUCLEOTIDE SEQUENCE [LARGE SCALE GENOMIC DNA]</scope>
    <source>
        <strain evidence="1">ISS1029</strain>
    </source>
</reference>
<keyword evidence="2" id="KW-1185">Reference proteome</keyword>
<evidence type="ECO:0008006" key="3">
    <source>
        <dbReference type="Google" id="ProtNLM"/>
    </source>
</evidence>
<evidence type="ECO:0000313" key="2">
    <source>
        <dbReference type="Proteomes" id="UP000055024"/>
    </source>
</evidence>
<organism evidence="1 2">
    <name type="scientific">Trichinella zimbabwensis</name>
    <dbReference type="NCBI Taxonomy" id="268475"/>
    <lineage>
        <taxon>Eukaryota</taxon>
        <taxon>Metazoa</taxon>
        <taxon>Ecdysozoa</taxon>
        <taxon>Nematoda</taxon>
        <taxon>Enoplea</taxon>
        <taxon>Dorylaimia</taxon>
        <taxon>Trichinellida</taxon>
        <taxon>Trichinellidae</taxon>
        <taxon>Trichinella</taxon>
    </lineage>
</organism>
<dbReference type="EMBL" id="JYDP01000022">
    <property type="protein sequence ID" value="KRZ14756.1"/>
    <property type="molecule type" value="Genomic_DNA"/>
</dbReference>
<name>A0A0V1HX16_9BILA</name>
<dbReference type="STRING" id="268475.A0A0V1HX16"/>
<accession>A0A0V1HX16</accession>
<protein>
    <recommendedName>
        <fullName evidence="3">MULE transposase domain-containing protein</fullName>
    </recommendedName>
</protein>
<sequence>MDGTFKIVPEWYQQMFTIHVFKESPALGVVLQPQTVICDFETALIPAVQASFPGVQIQGYYFHFCQAVLRKVAELGLRTRYLHEAETKKKIKMLMAAAFLLLPEVPAAVDLLGRNVTEGCHFKMNRQVGKHHLSFYELLPYLIDKQGSTETLIQQVTSGRVTADDLQIKNKRYEQQQQRITALTAE</sequence>
<gene>
    <name evidence="1" type="ORF">T11_8457</name>
</gene>
<dbReference type="Proteomes" id="UP000055024">
    <property type="component" value="Unassembled WGS sequence"/>
</dbReference>
<comment type="caution">
    <text evidence="1">The sequence shown here is derived from an EMBL/GenBank/DDBJ whole genome shotgun (WGS) entry which is preliminary data.</text>
</comment>
<proteinExistence type="predicted"/>